<evidence type="ECO:0000256" key="1">
    <source>
        <dbReference type="HAMAP-Rule" id="MF_01526"/>
    </source>
</evidence>
<dbReference type="Proteomes" id="UP000051131">
    <property type="component" value="Unassembled WGS sequence"/>
</dbReference>
<dbReference type="PATRIC" id="fig|1423729.3.peg.1273"/>
<dbReference type="Pfam" id="PF06133">
    <property type="entry name" value="Com_YlbF"/>
    <property type="match status" value="1"/>
</dbReference>
<organism evidence="2 3">
    <name type="scientific">Liquorilactobacillus cacaonum DSM 21116</name>
    <dbReference type="NCBI Taxonomy" id="1423729"/>
    <lineage>
        <taxon>Bacteria</taxon>
        <taxon>Bacillati</taxon>
        <taxon>Bacillota</taxon>
        <taxon>Bacilli</taxon>
        <taxon>Lactobacillales</taxon>
        <taxon>Lactobacillaceae</taxon>
        <taxon>Liquorilactobacillus</taxon>
    </lineage>
</organism>
<sequence>MINIYDSANQLEQDLRKTKEYADLKIAYEDVKKDPIAFKQFKEFQKTQIDFQNKQMQGTVQEQDIDSIKELGEQVEKVEVIMNLMNKEKILAQLIDEINQIMFKPVSELYED</sequence>
<dbReference type="Gene3D" id="1.20.1500.10">
    <property type="entry name" value="YheA/YmcA-like"/>
    <property type="match status" value="1"/>
</dbReference>
<evidence type="ECO:0000313" key="3">
    <source>
        <dbReference type="Proteomes" id="UP000051131"/>
    </source>
</evidence>
<dbReference type="OrthoDB" id="9811402at2"/>
<dbReference type="STRING" id="1423729.FC80_GL001254"/>
<dbReference type="SUPFAM" id="SSF158622">
    <property type="entry name" value="YheA/YmcA-like"/>
    <property type="match status" value="1"/>
</dbReference>
<dbReference type="EMBL" id="AYZE01000015">
    <property type="protein sequence ID" value="KRM90351.1"/>
    <property type="molecule type" value="Genomic_DNA"/>
</dbReference>
<name>A0A0R2CF56_9LACO</name>
<dbReference type="HAMAP" id="MF_01526">
    <property type="entry name" value="UPF0342"/>
    <property type="match status" value="1"/>
</dbReference>
<comment type="similarity">
    <text evidence="1">Belongs to the UPF0342 family.</text>
</comment>
<dbReference type="InterPro" id="IPR023378">
    <property type="entry name" value="YheA/YmcA-like_dom_sf"/>
</dbReference>
<gene>
    <name evidence="2" type="ORF">FC80_GL001254</name>
</gene>
<comment type="caution">
    <text evidence="2">The sequence shown here is derived from an EMBL/GenBank/DDBJ whole genome shotgun (WGS) entry which is preliminary data.</text>
</comment>
<dbReference type="InterPro" id="IPR010368">
    <property type="entry name" value="Com_YlbF"/>
</dbReference>
<evidence type="ECO:0000313" key="2">
    <source>
        <dbReference type="EMBL" id="KRM90351.1"/>
    </source>
</evidence>
<dbReference type="AlphaFoldDB" id="A0A0R2CF56"/>
<protein>
    <recommendedName>
        <fullName evidence="1">UPF0342 protein FC80_GL001254</fullName>
    </recommendedName>
</protein>
<accession>A0A0R2CF56</accession>
<proteinExistence type="inferred from homology"/>
<keyword evidence="3" id="KW-1185">Reference proteome</keyword>
<dbReference type="RefSeq" id="WP_057829471.1">
    <property type="nucleotide sequence ID" value="NZ_AYZE01000015.1"/>
</dbReference>
<reference evidence="2 3" key="1">
    <citation type="journal article" date="2015" name="Genome Announc.">
        <title>Expanding the biotechnology potential of lactobacilli through comparative genomics of 213 strains and associated genera.</title>
        <authorList>
            <person name="Sun Z."/>
            <person name="Harris H.M."/>
            <person name="McCann A."/>
            <person name="Guo C."/>
            <person name="Argimon S."/>
            <person name="Zhang W."/>
            <person name="Yang X."/>
            <person name="Jeffery I.B."/>
            <person name="Cooney J.C."/>
            <person name="Kagawa T.F."/>
            <person name="Liu W."/>
            <person name="Song Y."/>
            <person name="Salvetti E."/>
            <person name="Wrobel A."/>
            <person name="Rasinkangas P."/>
            <person name="Parkhill J."/>
            <person name="Rea M.C."/>
            <person name="O'Sullivan O."/>
            <person name="Ritari J."/>
            <person name="Douillard F.P."/>
            <person name="Paul Ross R."/>
            <person name="Yang R."/>
            <person name="Briner A.E."/>
            <person name="Felis G.E."/>
            <person name="de Vos W.M."/>
            <person name="Barrangou R."/>
            <person name="Klaenhammer T.R."/>
            <person name="Caufield P.W."/>
            <person name="Cui Y."/>
            <person name="Zhang H."/>
            <person name="O'Toole P.W."/>
        </authorList>
    </citation>
    <scope>NUCLEOTIDE SEQUENCE [LARGE SCALE GENOMIC DNA]</scope>
    <source>
        <strain evidence="2 3">DSM 21116</strain>
    </source>
</reference>